<comment type="caution">
    <text evidence="1">The sequence shown here is derived from an EMBL/GenBank/DDBJ whole genome shotgun (WGS) entry which is preliminary data.</text>
</comment>
<evidence type="ECO:0000313" key="2">
    <source>
        <dbReference type="Proteomes" id="UP000727993"/>
    </source>
</evidence>
<sequence length="128" mass="14653">MAPDLLPETTSAYVDAWPRDLSDPGNVHKADTRLAELRPPFEWHRPGNQHNPTWSGLARRTSDQRWSISVRAGIDNLDIEHDPVVELKLGYAPSPDVKAFERRLRRVNPRQVEHQFGSHELHHLTTGL</sequence>
<evidence type="ECO:0000313" key="1">
    <source>
        <dbReference type="EMBL" id="MBK9295740.1"/>
    </source>
</evidence>
<dbReference type="AlphaFoldDB" id="A0A936TEQ2"/>
<dbReference type="EMBL" id="JADJZA010000001">
    <property type="protein sequence ID" value="MBK9295740.1"/>
    <property type="molecule type" value="Genomic_DNA"/>
</dbReference>
<dbReference type="Proteomes" id="UP000727993">
    <property type="component" value="Unassembled WGS sequence"/>
</dbReference>
<accession>A0A936TEQ2</accession>
<reference evidence="1 2" key="1">
    <citation type="submission" date="2020-10" db="EMBL/GenBank/DDBJ databases">
        <title>Connecting structure to function with the recovery of over 1000 high-quality activated sludge metagenome-assembled genomes encoding full-length rRNA genes using long-read sequencing.</title>
        <authorList>
            <person name="Singleton C.M."/>
            <person name="Petriglieri F."/>
            <person name="Kristensen J.M."/>
            <person name="Kirkegaard R.H."/>
            <person name="Michaelsen T.Y."/>
            <person name="Andersen M.H."/>
            <person name="Karst S.M."/>
            <person name="Dueholm M.S."/>
            <person name="Nielsen P.H."/>
            <person name="Albertsen M."/>
        </authorList>
    </citation>
    <scope>NUCLEOTIDE SEQUENCE [LARGE SCALE GENOMIC DNA]</scope>
    <source>
        <strain evidence="1">Lyne_18-Q3-R50-59_MAXAC.006</strain>
    </source>
</reference>
<organism evidence="1 2">
    <name type="scientific">Candidatus Neomicrothrix subdominans</name>
    <dbReference type="NCBI Taxonomy" id="2954438"/>
    <lineage>
        <taxon>Bacteria</taxon>
        <taxon>Bacillati</taxon>
        <taxon>Actinomycetota</taxon>
        <taxon>Acidimicrobiia</taxon>
        <taxon>Acidimicrobiales</taxon>
        <taxon>Microthrixaceae</taxon>
        <taxon>Candidatus Neomicrothrix</taxon>
    </lineage>
</organism>
<protein>
    <submittedName>
        <fullName evidence="1">Uncharacterized protein</fullName>
    </submittedName>
</protein>
<proteinExistence type="predicted"/>
<gene>
    <name evidence="1" type="ORF">IPN02_02450</name>
</gene>
<name>A0A936TEQ2_9ACTN</name>